<dbReference type="GO" id="GO:0006364">
    <property type="term" value="P:rRNA processing"/>
    <property type="evidence" value="ECO:0007669"/>
    <property type="project" value="UniProtKB-UniRule"/>
</dbReference>
<evidence type="ECO:0000256" key="8">
    <source>
        <dbReference type="RuleBase" id="RU369067"/>
    </source>
</evidence>
<evidence type="ECO:0000256" key="3">
    <source>
        <dbReference type="ARBA" id="ARBA00011141"/>
    </source>
</evidence>
<protein>
    <recommendedName>
        <fullName evidence="6 8">Pre-rRNA-processing protein IPI3</fullName>
    </recommendedName>
</protein>
<proteinExistence type="inferred from homology"/>
<dbReference type="OMA" id="WEAHYNK"/>
<dbReference type="SUPFAM" id="SSF50978">
    <property type="entry name" value="WD40 repeat-like"/>
    <property type="match status" value="1"/>
</dbReference>
<comment type="function">
    <text evidence="1 8">Component of the RIX1 complex required for processing of ITS2 sequences from 35S pre-rRNA.</text>
</comment>
<dbReference type="InterPro" id="IPR001680">
    <property type="entry name" value="WD40_rpt"/>
</dbReference>
<dbReference type="SMART" id="SM00320">
    <property type="entry name" value="WD40"/>
    <property type="match status" value="5"/>
</dbReference>
<evidence type="ECO:0000256" key="4">
    <source>
        <dbReference type="ARBA" id="ARBA00022574"/>
    </source>
</evidence>
<dbReference type="InterPro" id="IPR015943">
    <property type="entry name" value="WD40/YVTN_repeat-like_dom_sf"/>
</dbReference>
<dbReference type="SMR" id="C4QV97"/>
<dbReference type="InterPro" id="IPR045227">
    <property type="entry name" value="WDR18/Ipi3/RID3"/>
</dbReference>
<gene>
    <name evidence="9" type="ordered locus">PAS_chr1-3_0110</name>
</gene>
<comment type="similarity">
    <text evidence="2 8">Belongs to the WD repeat IPI3/WDR18 family.</text>
</comment>
<dbReference type="Proteomes" id="UP000000314">
    <property type="component" value="Chromosome 1"/>
</dbReference>
<dbReference type="OrthoDB" id="756370at2759"/>
<dbReference type="Pfam" id="PF00400">
    <property type="entry name" value="WD40"/>
    <property type="match status" value="3"/>
</dbReference>
<dbReference type="PROSITE" id="PS50294">
    <property type="entry name" value="WD_REPEATS_REGION"/>
    <property type="match status" value="1"/>
</dbReference>
<evidence type="ECO:0000313" key="9">
    <source>
        <dbReference type="EMBL" id="CAY67170.1"/>
    </source>
</evidence>
<dbReference type="PANTHER" id="PTHR18763:SF0">
    <property type="entry name" value="WD REPEAT-CONTAINING PROTEIN 18"/>
    <property type="match status" value="1"/>
</dbReference>
<reference evidence="9 10" key="1">
    <citation type="journal article" date="2009" name="Nat. Biotechnol.">
        <title>Genome sequence of the recombinant protein production host Pichia pastoris.</title>
        <authorList>
            <person name="De Schutter K."/>
            <person name="Lin Y.C."/>
            <person name="Tiels P."/>
            <person name="Van Hecke A."/>
            <person name="Glinka S."/>
            <person name="Weber-Lehmann J."/>
            <person name="Rouze P."/>
            <person name="Van de Peer Y."/>
            <person name="Callewaert N."/>
        </authorList>
    </citation>
    <scope>NUCLEOTIDE SEQUENCE [LARGE SCALE GENOMIC DNA]</scope>
    <source>
        <strain evidence="10">GS115 / ATCC 20864</strain>
    </source>
</reference>
<dbReference type="RefSeq" id="XP_002489451.1">
    <property type="nucleotide sequence ID" value="XM_002489406.1"/>
</dbReference>
<organism evidence="9 10">
    <name type="scientific">Komagataella phaffii (strain GS115 / ATCC 20864)</name>
    <name type="common">Yeast</name>
    <name type="synonym">Pichia pastoris</name>
    <dbReference type="NCBI Taxonomy" id="644223"/>
    <lineage>
        <taxon>Eukaryota</taxon>
        <taxon>Fungi</taxon>
        <taxon>Dikarya</taxon>
        <taxon>Ascomycota</taxon>
        <taxon>Saccharomycotina</taxon>
        <taxon>Pichiomycetes</taxon>
        <taxon>Pichiales</taxon>
        <taxon>Pichiaceae</taxon>
        <taxon>Komagataella</taxon>
    </lineage>
</organism>
<evidence type="ECO:0000256" key="2">
    <source>
        <dbReference type="ARBA" id="ARBA00010143"/>
    </source>
</evidence>
<dbReference type="HOGENOM" id="CLU_029749_4_0_1"/>
<dbReference type="GO" id="GO:0005656">
    <property type="term" value="C:nuclear pre-replicative complex"/>
    <property type="evidence" value="ECO:0007669"/>
    <property type="project" value="TreeGrafter"/>
</dbReference>
<comment type="subunit">
    <text evidence="3 8">Component of the RIX1 complex, composed of IPI1, RIX1/IPI2 and IPI3 in a 1:2:2 stoichiometry. The complex interacts (via RIX1) with MDN1 (via its hexameric AAA ATPase ring) and the pre-60S ribosome particles.</text>
</comment>
<dbReference type="PROSITE" id="PS50082">
    <property type="entry name" value="WD_REPEATS_2"/>
    <property type="match status" value="1"/>
</dbReference>
<evidence type="ECO:0000256" key="7">
    <source>
        <dbReference type="PROSITE-ProRule" id="PRU00221"/>
    </source>
</evidence>
<dbReference type="STRING" id="644223.C4QV97"/>
<evidence type="ECO:0000256" key="5">
    <source>
        <dbReference type="ARBA" id="ARBA00022737"/>
    </source>
</evidence>
<accession>C4QV97</accession>
<dbReference type="PANTHER" id="PTHR18763">
    <property type="entry name" value="WD-REPEAT PROTEIN 18"/>
    <property type="match status" value="1"/>
</dbReference>
<dbReference type="InterPro" id="IPR036322">
    <property type="entry name" value="WD40_repeat_dom_sf"/>
</dbReference>
<dbReference type="KEGG" id="ppa:PAS_chr1-3_0110"/>
<dbReference type="Gene3D" id="2.130.10.10">
    <property type="entry name" value="YVTN repeat-like/Quinoprotein amine dehydrogenase"/>
    <property type="match status" value="2"/>
</dbReference>
<dbReference type="GeneID" id="8197419"/>
<dbReference type="InParanoid" id="C4QV97"/>
<dbReference type="GO" id="GO:0006261">
    <property type="term" value="P:DNA-templated DNA replication"/>
    <property type="evidence" value="ECO:0007669"/>
    <property type="project" value="TreeGrafter"/>
</dbReference>
<sequence length="480" mass="52651">MDESVFYTPSTATDAAELSFLASIRSNKSHVQFRQCAANAASITGTGQGHRLFVACPEKALIQVYLWGKESPEQKMAVPEELTSLLWVHIFGAGFLVGGGKSGRLYVWELASGYLLSAKEAHYQEVSCLEVSHDGQVLVSGGKDSRVLIWRLADLIQFSSDPLPKPIHVLTNHSLPITSIALTKGISNDIKLFTSSLDGEVRHYNVSNGELLTTFIFGEPVNALAVDPAQRYLYAGLSSGTIRLVPLFIVNHKNQLESNTGCGKLVSATSADDPESQFIITSHQDSPVTCLQVSADGGLLVSADSAGKVFVNDIVSRQVARQLRDCSGPISTLRLLINDLERVEPSDLSTKASTPRILPNLKRSLISDTEISKHDINIPAAGTPEGDIGSLASDNEQLKEQFDLRGFCNQVRKEHVVYQLNTEEEAAVDQSVQQQQQDTDENVSTQQYASQLKEMTKAYNELKRVHQDLYSEHLKLLDRD</sequence>
<dbReference type="eggNOG" id="KOG0646">
    <property type="taxonomic scope" value="Eukaryota"/>
</dbReference>
<dbReference type="FunCoup" id="C4QV97">
    <property type="interactions" value="460"/>
</dbReference>
<evidence type="ECO:0000256" key="6">
    <source>
        <dbReference type="ARBA" id="ARBA00026229"/>
    </source>
</evidence>
<keyword evidence="5" id="KW-0677">Repeat</keyword>
<comment type="subcellular location">
    <subcellularLocation>
        <location evidence="8">Nucleus</location>
    </subcellularLocation>
</comment>
<feature type="repeat" description="WD" evidence="7">
    <location>
        <begin position="119"/>
        <end position="152"/>
    </location>
</feature>
<keyword evidence="4 7" id="KW-0853">WD repeat</keyword>
<dbReference type="GO" id="GO:0120330">
    <property type="term" value="C:rixosome complex"/>
    <property type="evidence" value="ECO:0007669"/>
    <property type="project" value="UniProtKB-UniRule"/>
</dbReference>
<keyword evidence="8" id="KW-0539">Nucleus</keyword>
<dbReference type="EMBL" id="FN392319">
    <property type="protein sequence ID" value="CAY67170.1"/>
    <property type="molecule type" value="Genomic_DNA"/>
</dbReference>
<evidence type="ECO:0000256" key="1">
    <source>
        <dbReference type="ARBA" id="ARBA00002355"/>
    </source>
</evidence>
<evidence type="ECO:0000313" key="10">
    <source>
        <dbReference type="Proteomes" id="UP000000314"/>
    </source>
</evidence>
<dbReference type="AlphaFoldDB" id="C4QV97"/>
<name>C4QV97_KOMPG</name>
<keyword evidence="10" id="KW-1185">Reference proteome</keyword>
<keyword evidence="8" id="KW-0698">rRNA processing</keyword>